<dbReference type="EMBL" id="CP053435">
    <property type="protein sequence ID" value="QJW89488.1"/>
    <property type="molecule type" value="Genomic_DNA"/>
</dbReference>
<dbReference type="InterPro" id="IPR025517">
    <property type="entry name" value="DUF4405"/>
</dbReference>
<feature type="domain" description="Flavinylation-associated cytochrome" evidence="3">
    <location>
        <begin position="6"/>
        <end position="57"/>
    </location>
</feature>
<proteinExistence type="predicted"/>
<evidence type="ECO:0000259" key="3">
    <source>
        <dbReference type="Pfam" id="PF14358"/>
    </source>
</evidence>
<accession>A0A6M5Y4Q2</accession>
<evidence type="ECO:0000256" key="1">
    <source>
        <dbReference type="SAM" id="MobiDB-lite"/>
    </source>
</evidence>
<dbReference type="AlphaFoldDB" id="A0A6M5Y4Q2"/>
<name>A0A6M5Y4Q2_9BACT</name>
<dbReference type="SUPFAM" id="SSF54427">
    <property type="entry name" value="NTF2-like"/>
    <property type="match status" value="1"/>
</dbReference>
<dbReference type="Pfam" id="PF14534">
    <property type="entry name" value="DUF4440"/>
    <property type="match status" value="1"/>
</dbReference>
<reference evidence="5 6" key="1">
    <citation type="submission" date="2020-05" db="EMBL/GenBank/DDBJ databases">
        <title>Genome sequencing of Spirosoma sp. TS118.</title>
        <authorList>
            <person name="Lee J.-H."/>
            <person name="Jeong S."/>
            <person name="Zhao L."/>
            <person name="Jung J.-H."/>
            <person name="Kim M.-K."/>
            <person name="Lim S."/>
        </authorList>
    </citation>
    <scope>NUCLEOTIDE SEQUENCE [LARGE SCALE GENOMIC DNA]</scope>
    <source>
        <strain evidence="5 6">TS118</strain>
    </source>
</reference>
<dbReference type="RefSeq" id="WP_171739327.1">
    <property type="nucleotide sequence ID" value="NZ_CP053435.1"/>
</dbReference>
<feature type="compositionally biased region" description="Polar residues" evidence="1">
    <location>
        <begin position="173"/>
        <end position="182"/>
    </location>
</feature>
<keyword evidence="6" id="KW-1185">Reference proteome</keyword>
<protein>
    <submittedName>
        <fullName evidence="5">DUF4405 domain-containing protein</fullName>
    </submittedName>
</protein>
<dbReference type="InterPro" id="IPR032710">
    <property type="entry name" value="NTF2-like_dom_sf"/>
</dbReference>
<dbReference type="Pfam" id="PF14358">
    <property type="entry name" value="DUF4405"/>
    <property type="match status" value="1"/>
</dbReference>
<sequence length="233" mass="24732">MKSKHLVSLSVALVFLVLAITGLLIYFGQGTHAVEHIHAWFGILFVTAAVFHIVNNWSSLTAYARERRTGGIRREFVLPAIVAVVFTVGIAANLPVFDKLANAGKNLVRGDRPRGGGPLPQPAVDSIARATEVAYAKAISASDTAALSTVVADKAAVRMPNGTLVSGREAQPGDSSPSDSLSHTVDRAEALDDNVIVVYGTANGAKAGQSFFTHVLKKQENRWQIAAVQMAHP</sequence>
<organism evidence="5 6">
    <name type="scientific">Spirosoma taeanense</name>
    <dbReference type="NCBI Taxonomy" id="2735870"/>
    <lineage>
        <taxon>Bacteria</taxon>
        <taxon>Pseudomonadati</taxon>
        <taxon>Bacteroidota</taxon>
        <taxon>Cytophagia</taxon>
        <taxon>Cytophagales</taxon>
        <taxon>Cytophagaceae</taxon>
        <taxon>Spirosoma</taxon>
    </lineage>
</organism>
<evidence type="ECO:0000313" key="5">
    <source>
        <dbReference type="EMBL" id="QJW89488.1"/>
    </source>
</evidence>
<feature type="transmembrane region" description="Helical" evidence="2">
    <location>
        <begin position="76"/>
        <end position="97"/>
    </location>
</feature>
<evidence type="ECO:0000259" key="4">
    <source>
        <dbReference type="Pfam" id="PF14534"/>
    </source>
</evidence>
<keyword evidence="2" id="KW-1133">Transmembrane helix</keyword>
<feature type="region of interest" description="Disordered" evidence="1">
    <location>
        <begin position="163"/>
        <end position="182"/>
    </location>
</feature>
<feature type="transmembrane region" description="Helical" evidence="2">
    <location>
        <begin position="39"/>
        <end position="64"/>
    </location>
</feature>
<feature type="transmembrane region" description="Helical" evidence="2">
    <location>
        <begin position="7"/>
        <end position="27"/>
    </location>
</feature>
<dbReference type="KEGG" id="stae:HNV11_08905"/>
<dbReference type="Gene3D" id="1.20.950.20">
    <property type="entry name" value="Transmembrane di-heme cytochromes, Chain C"/>
    <property type="match status" value="1"/>
</dbReference>
<dbReference type="InterPro" id="IPR027843">
    <property type="entry name" value="DUF4440"/>
</dbReference>
<keyword evidence="2" id="KW-0812">Transmembrane</keyword>
<evidence type="ECO:0000313" key="6">
    <source>
        <dbReference type="Proteomes" id="UP000502756"/>
    </source>
</evidence>
<dbReference type="Gene3D" id="3.10.450.50">
    <property type="match status" value="1"/>
</dbReference>
<keyword evidence="2" id="KW-0472">Membrane</keyword>
<gene>
    <name evidence="5" type="ORF">HNV11_08905</name>
</gene>
<evidence type="ECO:0000256" key="2">
    <source>
        <dbReference type="SAM" id="Phobius"/>
    </source>
</evidence>
<feature type="domain" description="DUF4440" evidence="4">
    <location>
        <begin position="130"/>
        <end position="225"/>
    </location>
</feature>
<dbReference type="Proteomes" id="UP000502756">
    <property type="component" value="Chromosome"/>
</dbReference>